<evidence type="ECO:0000313" key="2">
    <source>
        <dbReference type="EMBL" id="MFC5498401.1"/>
    </source>
</evidence>
<dbReference type="Pfam" id="PF08242">
    <property type="entry name" value="Methyltransf_12"/>
    <property type="match status" value="1"/>
</dbReference>
<dbReference type="Proteomes" id="UP001596037">
    <property type="component" value="Unassembled WGS sequence"/>
</dbReference>
<dbReference type="GO" id="GO:0102208">
    <property type="term" value="F:2-polyprenyl-6-hydroxyphenol methylase activity"/>
    <property type="evidence" value="ECO:0007669"/>
    <property type="project" value="UniProtKB-EC"/>
</dbReference>
<dbReference type="InterPro" id="IPR013217">
    <property type="entry name" value="Methyltransf_12"/>
</dbReference>
<keyword evidence="2" id="KW-0489">Methyltransferase</keyword>
<keyword evidence="3" id="KW-1185">Reference proteome</keyword>
<dbReference type="GO" id="GO:0032259">
    <property type="term" value="P:methylation"/>
    <property type="evidence" value="ECO:0007669"/>
    <property type="project" value="UniProtKB-KW"/>
</dbReference>
<sequence length="303" mass="33944">MTTHSAEVQTGERFEFGANWANFLKTLDDERILRAEASLSEMLGLSSLTGKMFLDVGSGSGLFSLAARRLGARVFSFDFDPQSVACTRELRRRYFPDNSDWTVEEGSALDRAYLDRLGGFDIVYSWGVLHHTGSMWAALNNIAPLVNIGGRLFIAIYNDQGNASLRWKSLKRLYNRNRVLRHPLAMYTAIRQWMLTVIRDSVRGSPLRSWRRYKEQRGMSAWHDVVDWIGGYPFEVAKPEEIFDFFAGKGFVLLRLKTCAGGLGCNEFVFLRSDALTDASFPLPQTGGSGVVPNEGAATITGF</sequence>
<protein>
    <submittedName>
        <fullName evidence="2">Class I SAM-dependent methyltransferase</fullName>
        <ecNumber evidence="2">2.1.1.222</ecNumber>
        <ecNumber evidence="2">2.1.1.64</ecNumber>
    </submittedName>
</protein>
<accession>A0ABW0NEM1</accession>
<dbReference type="GO" id="GO:0061542">
    <property type="term" value="F:3-demethylubiquinol 3-O-methyltransferase activity"/>
    <property type="evidence" value="ECO:0007669"/>
    <property type="project" value="UniProtKB-EC"/>
</dbReference>
<comment type="caution">
    <text evidence="2">The sequence shown here is derived from an EMBL/GenBank/DDBJ whole genome shotgun (WGS) entry which is preliminary data.</text>
</comment>
<dbReference type="SUPFAM" id="SSF53335">
    <property type="entry name" value="S-adenosyl-L-methionine-dependent methyltransferases"/>
    <property type="match status" value="1"/>
</dbReference>
<evidence type="ECO:0000313" key="3">
    <source>
        <dbReference type="Proteomes" id="UP001596037"/>
    </source>
</evidence>
<reference evidence="3" key="1">
    <citation type="journal article" date="2019" name="Int. J. Syst. Evol. Microbiol.">
        <title>The Global Catalogue of Microorganisms (GCM) 10K type strain sequencing project: providing services to taxonomists for standard genome sequencing and annotation.</title>
        <authorList>
            <consortium name="The Broad Institute Genomics Platform"/>
            <consortium name="The Broad Institute Genome Sequencing Center for Infectious Disease"/>
            <person name="Wu L."/>
            <person name="Ma J."/>
        </authorList>
    </citation>
    <scope>NUCLEOTIDE SEQUENCE [LARGE SCALE GENOMIC DNA]</scope>
    <source>
        <strain evidence="3">CCUG 57401</strain>
    </source>
</reference>
<name>A0ABW0NEM1_9BURK</name>
<dbReference type="RefSeq" id="WP_376850454.1">
    <property type="nucleotide sequence ID" value="NZ_JBHSMF010000006.1"/>
</dbReference>
<feature type="domain" description="Methyltransferase type 12" evidence="1">
    <location>
        <begin position="54"/>
        <end position="152"/>
    </location>
</feature>
<proteinExistence type="predicted"/>
<keyword evidence="2" id="KW-0808">Transferase</keyword>
<dbReference type="CDD" id="cd02440">
    <property type="entry name" value="AdoMet_MTases"/>
    <property type="match status" value="1"/>
</dbReference>
<dbReference type="EC" id="2.1.1.64" evidence="2"/>
<dbReference type="InterPro" id="IPR029063">
    <property type="entry name" value="SAM-dependent_MTases_sf"/>
</dbReference>
<evidence type="ECO:0000259" key="1">
    <source>
        <dbReference type="Pfam" id="PF08242"/>
    </source>
</evidence>
<dbReference type="Gene3D" id="3.40.50.150">
    <property type="entry name" value="Vaccinia Virus protein VP39"/>
    <property type="match status" value="1"/>
</dbReference>
<dbReference type="EMBL" id="JBHSMF010000006">
    <property type="protein sequence ID" value="MFC5498401.1"/>
    <property type="molecule type" value="Genomic_DNA"/>
</dbReference>
<dbReference type="EC" id="2.1.1.222" evidence="2"/>
<gene>
    <name evidence="2" type="ORF">ACFPOE_12725</name>
</gene>
<organism evidence="2 3">
    <name type="scientific">Caenimonas terrae</name>
    <dbReference type="NCBI Taxonomy" id="696074"/>
    <lineage>
        <taxon>Bacteria</taxon>
        <taxon>Pseudomonadati</taxon>
        <taxon>Pseudomonadota</taxon>
        <taxon>Betaproteobacteria</taxon>
        <taxon>Burkholderiales</taxon>
        <taxon>Comamonadaceae</taxon>
        <taxon>Caenimonas</taxon>
    </lineage>
</organism>